<evidence type="ECO:0000256" key="2">
    <source>
        <dbReference type="ARBA" id="ARBA00022448"/>
    </source>
</evidence>
<feature type="transmembrane region" description="Helical" evidence="7">
    <location>
        <begin position="413"/>
        <end position="434"/>
    </location>
</feature>
<feature type="transmembrane region" description="Helical" evidence="7">
    <location>
        <begin position="180"/>
        <end position="202"/>
    </location>
</feature>
<keyword evidence="2" id="KW-0813">Transport</keyword>
<dbReference type="Proteomes" id="UP000541610">
    <property type="component" value="Unassembled WGS sequence"/>
</dbReference>
<feature type="region of interest" description="Disordered" evidence="6">
    <location>
        <begin position="63"/>
        <end position="89"/>
    </location>
</feature>
<sequence>MAITIPSSPSAAGHSSRASRIARIRLKDPESALRVAATLGVFLLSVGQAYRLARAAREINTTTTAKKKRSETQRTTLSEEDTPGKGGELVLTDADASSSGLLTRMLVPNSMVQRFTALRRLLDASWDGTAVFDKIVTYGILAGVLGTSLGKVIGQLYVWKLTSTIDAIILRKKDPPLYKLLSYMLAIGIPVATLQCSSAYLAGQFSLRLKTKLVKRLLREIIFSSHNLDEPVSMIDKDTLALILSHINKVSTTFVELYWTRTMKAVDLVVYAGALMAQHGPWPVLVMLFYLFSTLKITTELQATRQEMLMESAHLESTVNEALTRAVRHRESISAWQGRGYLETKQIFAQLELLQRSKSSRAWFDLLLGFMSTLGSKYIGSALGFWLTSNPYIASRNRRFAHMSTRPSEVVKAGMILLCMINLQDYFGIISYFWTARIMMNLCTAFVQFMDDRASQEAGDKLYAKIYKLHQLLVTAPSTLPKAHRKFKVRMTNVSLKGVTIQSPSGPILVQSLTLDLNPGCCIALSGPSGSGKSALLRTLNGTWPICIGELARPKHGVMLVPQKLYMLRESSAKQQIAYPDGPPESSADEDRVAQCMRICELDRLSGRHTLSEAEQERVVLARLLYHKPKFALIDDCLRCTDPKLVGEVVSILRQDAGCGIVIVCPKPDKVEALSRYIHFDGMLALDNKTTPPRHSYTACSAVPVPLADVKAKT</sequence>
<feature type="domain" description="ABC transporter" evidence="8">
    <location>
        <begin position="489"/>
        <end position="707"/>
    </location>
</feature>
<dbReference type="Pfam" id="PF00005">
    <property type="entry name" value="ABC_tran"/>
    <property type="match status" value="1"/>
</dbReference>
<comment type="caution">
    <text evidence="9">The sequence shown here is derived from an EMBL/GenBank/DDBJ whole genome shotgun (WGS) entry which is preliminary data.</text>
</comment>
<dbReference type="Gene3D" id="1.20.1560.10">
    <property type="entry name" value="ABC transporter type 1, transmembrane domain"/>
    <property type="match status" value="1"/>
</dbReference>
<keyword evidence="3 7" id="KW-0812">Transmembrane</keyword>
<name>A0A7J6NHP5_PEROL</name>
<proteinExistence type="inferred from homology"/>
<evidence type="ECO:0000313" key="10">
    <source>
        <dbReference type="Proteomes" id="UP000541610"/>
    </source>
</evidence>
<evidence type="ECO:0000256" key="1">
    <source>
        <dbReference type="ARBA" id="ARBA00008575"/>
    </source>
</evidence>
<keyword evidence="9" id="KW-0547">Nucleotide-binding</keyword>
<dbReference type="InterPro" id="IPR036640">
    <property type="entry name" value="ABC1_TM_sf"/>
</dbReference>
<dbReference type="GO" id="GO:0016020">
    <property type="term" value="C:membrane"/>
    <property type="evidence" value="ECO:0007669"/>
    <property type="project" value="InterPro"/>
</dbReference>
<dbReference type="InterPro" id="IPR050835">
    <property type="entry name" value="ABC_transporter_sub-D"/>
</dbReference>
<dbReference type="InterPro" id="IPR027417">
    <property type="entry name" value="P-loop_NTPase"/>
</dbReference>
<evidence type="ECO:0000256" key="7">
    <source>
        <dbReference type="SAM" id="Phobius"/>
    </source>
</evidence>
<dbReference type="GO" id="GO:0016887">
    <property type="term" value="F:ATP hydrolysis activity"/>
    <property type="evidence" value="ECO:0007669"/>
    <property type="project" value="InterPro"/>
</dbReference>
<dbReference type="AlphaFoldDB" id="A0A7J6NHP5"/>
<dbReference type="EMBL" id="JABANP010000376">
    <property type="protein sequence ID" value="KAF4683284.1"/>
    <property type="molecule type" value="Genomic_DNA"/>
</dbReference>
<feature type="transmembrane region" description="Helical" evidence="7">
    <location>
        <begin position="366"/>
        <end position="387"/>
    </location>
</feature>
<feature type="transmembrane region" description="Helical" evidence="7">
    <location>
        <begin position="268"/>
        <end position="292"/>
    </location>
</feature>
<protein>
    <submittedName>
        <fullName evidence="9">ATP-binding cassette sub- D member 2</fullName>
    </submittedName>
</protein>
<evidence type="ECO:0000256" key="3">
    <source>
        <dbReference type="ARBA" id="ARBA00022692"/>
    </source>
</evidence>
<organism evidence="9 10">
    <name type="scientific">Perkinsus olseni</name>
    <name type="common">Perkinsus atlanticus</name>
    <dbReference type="NCBI Taxonomy" id="32597"/>
    <lineage>
        <taxon>Eukaryota</taxon>
        <taxon>Sar</taxon>
        <taxon>Alveolata</taxon>
        <taxon>Perkinsozoa</taxon>
        <taxon>Perkinsea</taxon>
        <taxon>Perkinsida</taxon>
        <taxon>Perkinsidae</taxon>
        <taxon>Perkinsus</taxon>
    </lineage>
</organism>
<keyword evidence="9" id="KW-0067">ATP-binding</keyword>
<dbReference type="SUPFAM" id="SSF90123">
    <property type="entry name" value="ABC transporter transmembrane region"/>
    <property type="match status" value="1"/>
</dbReference>
<dbReference type="GO" id="GO:0140359">
    <property type="term" value="F:ABC-type transporter activity"/>
    <property type="evidence" value="ECO:0007669"/>
    <property type="project" value="InterPro"/>
</dbReference>
<gene>
    <name evidence="9" type="primary">ABCD2</name>
    <name evidence="9" type="ORF">FOZ60_009360</name>
</gene>
<dbReference type="Gene3D" id="3.40.50.300">
    <property type="entry name" value="P-loop containing nucleotide triphosphate hydrolases"/>
    <property type="match status" value="1"/>
</dbReference>
<dbReference type="InterPro" id="IPR011527">
    <property type="entry name" value="ABC1_TM_dom"/>
</dbReference>
<evidence type="ECO:0000256" key="6">
    <source>
        <dbReference type="SAM" id="MobiDB-lite"/>
    </source>
</evidence>
<dbReference type="PANTHER" id="PTHR11384">
    <property type="entry name" value="ATP-BINDING CASSETTE, SUB-FAMILY D MEMBER"/>
    <property type="match status" value="1"/>
</dbReference>
<dbReference type="PANTHER" id="PTHR11384:SF59">
    <property type="entry name" value="LYSOSOMAL COBALAMIN TRANSPORTER ABCD4"/>
    <property type="match status" value="1"/>
</dbReference>
<keyword evidence="4 7" id="KW-1133">Transmembrane helix</keyword>
<comment type="similarity">
    <text evidence="1">Belongs to the ABC transporter superfamily. ABCD family. Peroxisomal fatty acyl CoA transporter (TC 3.A.1.203) subfamily.</text>
</comment>
<dbReference type="GO" id="GO:0005524">
    <property type="term" value="F:ATP binding"/>
    <property type="evidence" value="ECO:0007669"/>
    <property type="project" value="UniProtKB-KW"/>
</dbReference>
<evidence type="ECO:0000256" key="5">
    <source>
        <dbReference type="ARBA" id="ARBA00023136"/>
    </source>
</evidence>
<dbReference type="PROSITE" id="PS50893">
    <property type="entry name" value="ABC_TRANSPORTER_2"/>
    <property type="match status" value="1"/>
</dbReference>
<dbReference type="OrthoDB" id="422637at2759"/>
<evidence type="ECO:0000313" key="9">
    <source>
        <dbReference type="EMBL" id="KAF4683284.1"/>
    </source>
</evidence>
<evidence type="ECO:0000259" key="8">
    <source>
        <dbReference type="PROSITE" id="PS50893"/>
    </source>
</evidence>
<dbReference type="Pfam" id="PF06472">
    <property type="entry name" value="ABC_membrane_2"/>
    <property type="match status" value="1"/>
</dbReference>
<keyword evidence="5 7" id="KW-0472">Membrane</keyword>
<reference evidence="9 10" key="1">
    <citation type="submission" date="2020-04" db="EMBL/GenBank/DDBJ databases">
        <title>Perkinsus olseni comparative genomics.</title>
        <authorList>
            <person name="Bogema D.R."/>
        </authorList>
    </citation>
    <scope>NUCLEOTIDE SEQUENCE [LARGE SCALE GENOMIC DNA]</scope>
    <source>
        <strain evidence="9">00978-12</strain>
    </source>
</reference>
<dbReference type="InterPro" id="IPR003439">
    <property type="entry name" value="ABC_transporter-like_ATP-bd"/>
</dbReference>
<accession>A0A7J6NHP5</accession>
<dbReference type="SUPFAM" id="SSF52540">
    <property type="entry name" value="P-loop containing nucleoside triphosphate hydrolases"/>
    <property type="match status" value="1"/>
</dbReference>
<evidence type="ECO:0000256" key="4">
    <source>
        <dbReference type="ARBA" id="ARBA00022989"/>
    </source>
</evidence>
<feature type="transmembrane region" description="Helical" evidence="7">
    <location>
        <begin position="135"/>
        <end position="159"/>
    </location>
</feature>